<feature type="non-terminal residue" evidence="1">
    <location>
        <position position="1"/>
    </location>
</feature>
<evidence type="ECO:0000313" key="1">
    <source>
        <dbReference type="EMBL" id="KAB0635313.1"/>
    </source>
</evidence>
<organism evidence="1 2">
    <name type="scientific">Burkholderia territorii</name>
    <dbReference type="NCBI Taxonomy" id="1503055"/>
    <lineage>
        <taxon>Bacteria</taxon>
        <taxon>Pseudomonadati</taxon>
        <taxon>Pseudomonadota</taxon>
        <taxon>Betaproteobacteria</taxon>
        <taxon>Burkholderiales</taxon>
        <taxon>Burkholderiaceae</taxon>
        <taxon>Burkholderia</taxon>
        <taxon>Burkholderia cepacia complex</taxon>
    </lineage>
</organism>
<proteinExistence type="predicted"/>
<dbReference type="EMBL" id="VZOL01001258">
    <property type="protein sequence ID" value="KAB0635313.1"/>
    <property type="molecule type" value="Genomic_DNA"/>
</dbReference>
<feature type="non-terminal residue" evidence="1">
    <location>
        <position position="271"/>
    </location>
</feature>
<accession>A0A6L3MS55</accession>
<sequence length="271" mass="27542">AWTAVGAGMAVGVPAAIGDLKNLSDHGQSIGFGNAQARGDWISLIGSGAGIAGGGLGVAAKSLAEASSLLRTTGQVSDLLTVASRGDGVAADVAGLGRFTQEADAFQSLAQTTGRTAGVFNTTGGLIGGYQMADQGVSLVKNWDAMSDSDRAQQLLNLGIGVAQMGLGSHTLMERPIRAITKTPAPSTMPRPVAVNVVESLYGNGLANQRLAVGEIGNPWQHAEEQAASFGEPADDGEPVPPADAGLRSRFAAWLRARRAQGTPDEGDAIV</sequence>
<comment type="caution">
    <text evidence="1">The sequence shown here is derived from an EMBL/GenBank/DDBJ whole genome shotgun (WGS) entry which is preliminary data.</text>
</comment>
<protein>
    <submittedName>
        <fullName evidence="1">Uncharacterized protein</fullName>
    </submittedName>
</protein>
<gene>
    <name evidence="1" type="ORF">F7R13_34865</name>
</gene>
<name>A0A6L3MS55_9BURK</name>
<evidence type="ECO:0000313" key="2">
    <source>
        <dbReference type="Proteomes" id="UP000473571"/>
    </source>
</evidence>
<reference evidence="1 2" key="1">
    <citation type="submission" date="2019-09" db="EMBL/GenBank/DDBJ databases">
        <title>Draft genome sequences of 48 bacterial type strains from the CCUG.</title>
        <authorList>
            <person name="Tunovic T."/>
            <person name="Pineiro-Iglesias B."/>
            <person name="Unosson C."/>
            <person name="Inganas E."/>
            <person name="Ohlen M."/>
            <person name="Cardew S."/>
            <person name="Jensie-Markopoulos S."/>
            <person name="Salva-Serra F."/>
            <person name="Jaen-Luchoro D."/>
            <person name="Karlsson R."/>
            <person name="Svensson-Stadler L."/>
            <person name="Chun J."/>
            <person name="Moore E."/>
        </authorList>
    </citation>
    <scope>NUCLEOTIDE SEQUENCE [LARGE SCALE GENOMIC DNA]</scope>
    <source>
        <strain evidence="1 2">CCUG 65687</strain>
    </source>
</reference>
<dbReference type="AlphaFoldDB" id="A0A6L3MS55"/>
<dbReference type="Proteomes" id="UP000473571">
    <property type="component" value="Unassembled WGS sequence"/>
</dbReference>
<dbReference type="RefSeq" id="WP_151007347.1">
    <property type="nucleotide sequence ID" value="NZ_VZOL01001258.1"/>
</dbReference>